<evidence type="ECO:0000313" key="3">
    <source>
        <dbReference type="EMBL" id="DAF63526.1"/>
    </source>
</evidence>
<dbReference type="InterPro" id="IPR001387">
    <property type="entry name" value="Cro/C1-type_HTH"/>
</dbReference>
<sequence>MLSINQKVGKIVRILREENDMTQAELAKHLKIQARAVCQLEKGNICPPIKSLAIIAKLFGKPLKYFFDFNYVRMSQTDKNRIDAINEDLLTASNEQLMLIQKIVKTIVYK</sequence>
<dbReference type="SUPFAM" id="SSF47413">
    <property type="entry name" value="lambda repressor-like DNA-binding domains"/>
    <property type="match status" value="1"/>
</dbReference>
<evidence type="ECO:0000256" key="1">
    <source>
        <dbReference type="ARBA" id="ARBA00023125"/>
    </source>
</evidence>
<dbReference type="PROSITE" id="PS50943">
    <property type="entry name" value="HTH_CROC1"/>
    <property type="match status" value="1"/>
</dbReference>
<name>A0A8S5TJQ7_9CAUD</name>
<protein>
    <submittedName>
        <fullName evidence="3">Helix-turn-helix domain protein</fullName>
    </submittedName>
</protein>
<dbReference type="Pfam" id="PF01381">
    <property type="entry name" value="HTH_3"/>
    <property type="match status" value="1"/>
</dbReference>
<dbReference type="PANTHER" id="PTHR46558:SF11">
    <property type="entry name" value="HTH-TYPE TRANSCRIPTIONAL REGULATOR XRE"/>
    <property type="match status" value="1"/>
</dbReference>
<accession>A0A8S5TJQ7</accession>
<dbReference type="Gene3D" id="1.10.260.40">
    <property type="entry name" value="lambda repressor-like DNA-binding domains"/>
    <property type="match status" value="1"/>
</dbReference>
<dbReference type="InterPro" id="IPR010982">
    <property type="entry name" value="Lambda_DNA-bd_dom_sf"/>
</dbReference>
<dbReference type="EMBL" id="BK032842">
    <property type="protein sequence ID" value="DAF63526.1"/>
    <property type="molecule type" value="Genomic_DNA"/>
</dbReference>
<dbReference type="CDD" id="cd00093">
    <property type="entry name" value="HTH_XRE"/>
    <property type="match status" value="1"/>
</dbReference>
<evidence type="ECO:0000259" key="2">
    <source>
        <dbReference type="PROSITE" id="PS50943"/>
    </source>
</evidence>
<reference evidence="3" key="1">
    <citation type="journal article" date="2021" name="Proc. Natl. Acad. Sci. U.S.A.">
        <title>A Catalog of Tens of Thousands of Viruses from Human Metagenomes Reveals Hidden Associations with Chronic Diseases.</title>
        <authorList>
            <person name="Tisza M.J."/>
            <person name="Buck C.B."/>
        </authorList>
    </citation>
    <scope>NUCLEOTIDE SEQUENCE</scope>
    <source>
        <strain evidence="3">CtwQT14</strain>
    </source>
</reference>
<dbReference type="PANTHER" id="PTHR46558">
    <property type="entry name" value="TRACRIPTIONAL REGULATORY PROTEIN-RELATED-RELATED"/>
    <property type="match status" value="1"/>
</dbReference>
<proteinExistence type="predicted"/>
<keyword evidence="1" id="KW-0238">DNA-binding</keyword>
<dbReference type="GO" id="GO:0003677">
    <property type="term" value="F:DNA binding"/>
    <property type="evidence" value="ECO:0007669"/>
    <property type="project" value="UniProtKB-KW"/>
</dbReference>
<feature type="domain" description="HTH cro/C1-type" evidence="2">
    <location>
        <begin position="12"/>
        <end position="66"/>
    </location>
</feature>
<organism evidence="3">
    <name type="scientific">Siphoviridae sp. ctwQT14</name>
    <dbReference type="NCBI Taxonomy" id="2827971"/>
    <lineage>
        <taxon>Viruses</taxon>
        <taxon>Duplodnaviria</taxon>
        <taxon>Heunggongvirae</taxon>
        <taxon>Uroviricota</taxon>
        <taxon>Caudoviricetes</taxon>
    </lineage>
</organism>
<dbReference type="SMART" id="SM00530">
    <property type="entry name" value="HTH_XRE"/>
    <property type="match status" value="1"/>
</dbReference>